<gene>
    <name evidence="2" type="ORF">S01H1_82647</name>
</gene>
<feature type="non-terminal residue" evidence="2">
    <location>
        <position position="189"/>
    </location>
</feature>
<evidence type="ECO:0000256" key="1">
    <source>
        <dbReference type="SAM" id="MobiDB-lite"/>
    </source>
</evidence>
<organism evidence="2">
    <name type="scientific">marine sediment metagenome</name>
    <dbReference type="NCBI Taxonomy" id="412755"/>
    <lineage>
        <taxon>unclassified sequences</taxon>
        <taxon>metagenomes</taxon>
        <taxon>ecological metagenomes</taxon>
    </lineage>
</organism>
<accession>X0Y5G3</accession>
<dbReference type="AlphaFoldDB" id="X0Y5G3"/>
<sequence length="189" mass="20493">AATAAAGPDDGTDDVEDTTGGGWAAYGRLELYSAEKIKHGKPKTWKDPHLESAALDGLGITSSWQEFDLPLTGWSEVGTFNWGAINFFRWFNFAGGTNALEQVYARNARIKPAAATVEDIGSDIKVNDTSIEDLQDVEIHIRLGEHDQEPIPGFEDLHDVTSYTRNDSNKLSQDTADPPTGLVKTTAGD</sequence>
<protein>
    <submittedName>
        <fullName evidence="2">Uncharacterized protein</fullName>
    </submittedName>
</protein>
<feature type="region of interest" description="Disordered" evidence="1">
    <location>
        <begin position="165"/>
        <end position="189"/>
    </location>
</feature>
<name>X0Y5G3_9ZZZZ</name>
<evidence type="ECO:0000313" key="2">
    <source>
        <dbReference type="EMBL" id="GAG51189.1"/>
    </source>
</evidence>
<proteinExistence type="predicted"/>
<feature type="compositionally biased region" description="Polar residues" evidence="1">
    <location>
        <begin position="165"/>
        <end position="175"/>
    </location>
</feature>
<reference evidence="2" key="1">
    <citation type="journal article" date="2014" name="Front. Microbiol.">
        <title>High frequency of phylogenetically diverse reductive dehalogenase-homologous genes in deep subseafloor sedimentary metagenomes.</title>
        <authorList>
            <person name="Kawai M."/>
            <person name="Futagami T."/>
            <person name="Toyoda A."/>
            <person name="Takaki Y."/>
            <person name="Nishi S."/>
            <person name="Hori S."/>
            <person name="Arai W."/>
            <person name="Tsubouchi T."/>
            <person name="Morono Y."/>
            <person name="Uchiyama I."/>
            <person name="Ito T."/>
            <person name="Fujiyama A."/>
            <person name="Inagaki F."/>
            <person name="Takami H."/>
        </authorList>
    </citation>
    <scope>NUCLEOTIDE SEQUENCE</scope>
    <source>
        <strain evidence="2">Expedition CK06-06</strain>
    </source>
</reference>
<dbReference type="EMBL" id="BARS01056053">
    <property type="protein sequence ID" value="GAG51189.1"/>
    <property type="molecule type" value="Genomic_DNA"/>
</dbReference>
<comment type="caution">
    <text evidence="2">The sequence shown here is derived from an EMBL/GenBank/DDBJ whole genome shotgun (WGS) entry which is preliminary data.</text>
</comment>
<feature type="non-terminal residue" evidence="2">
    <location>
        <position position="1"/>
    </location>
</feature>